<evidence type="ECO:0000313" key="2">
    <source>
        <dbReference type="EMBL" id="MFD1054152.1"/>
    </source>
</evidence>
<comment type="caution">
    <text evidence="2">The sequence shown here is derived from an EMBL/GenBank/DDBJ whole genome shotgun (WGS) entry which is preliminary data.</text>
</comment>
<protein>
    <recommendedName>
        <fullName evidence="4">Lipoprotein</fullName>
    </recommendedName>
</protein>
<dbReference type="PROSITE" id="PS51257">
    <property type="entry name" value="PROKAR_LIPOPROTEIN"/>
    <property type="match status" value="1"/>
</dbReference>
<dbReference type="EMBL" id="JBHTKH010000004">
    <property type="protein sequence ID" value="MFD1054152.1"/>
    <property type="molecule type" value="Genomic_DNA"/>
</dbReference>
<accession>A0ABW3MTW1</accession>
<dbReference type="RefSeq" id="WP_386052057.1">
    <property type="nucleotide sequence ID" value="NZ_JBHTKH010000004.1"/>
</dbReference>
<gene>
    <name evidence="2" type="ORF">ACFQ2V_07535</name>
</gene>
<organism evidence="2 3">
    <name type="scientific">Terrabacter terrigena</name>
    <dbReference type="NCBI Taxonomy" id="574718"/>
    <lineage>
        <taxon>Bacteria</taxon>
        <taxon>Bacillati</taxon>
        <taxon>Actinomycetota</taxon>
        <taxon>Actinomycetes</taxon>
        <taxon>Micrococcales</taxon>
        <taxon>Intrasporangiaceae</taxon>
        <taxon>Terrabacter</taxon>
    </lineage>
</organism>
<keyword evidence="3" id="KW-1185">Reference proteome</keyword>
<reference evidence="3" key="1">
    <citation type="journal article" date="2019" name="Int. J. Syst. Evol. Microbiol.">
        <title>The Global Catalogue of Microorganisms (GCM) 10K type strain sequencing project: providing services to taxonomists for standard genome sequencing and annotation.</title>
        <authorList>
            <consortium name="The Broad Institute Genomics Platform"/>
            <consortium name="The Broad Institute Genome Sequencing Center for Infectious Disease"/>
            <person name="Wu L."/>
            <person name="Ma J."/>
        </authorList>
    </citation>
    <scope>NUCLEOTIDE SEQUENCE [LARGE SCALE GENOMIC DNA]</scope>
    <source>
        <strain evidence="3">CCUG 57508</strain>
    </source>
</reference>
<name>A0ABW3MTW1_9MICO</name>
<sequence>MLRRLTPACAVTACALALAACGGSSPSQSPEAAAHPSWAVVAELVCPSSGDSTGSLAEHRIACTSKGRQVEAAFYDEAVQLDRRVSTFECKAGVKSVAGKDWMVPAVTDEQVVAELLDAGGINLC</sequence>
<evidence type="ECO:0008006" key="4">
    <source>
        <dbReference type="Google" id="ProtNLM"/>
    </source>
</evidence>
<feature type="chain" id="PRO_5045261110" description="Lipoprotein" evidence="1">
    <location>
        <begin position="20"/>
        <end position="125"/>
    </location>
</feature>
<evidence type="ECO:0000256" key="1">
    <source>
        <dbReference type="SAM" id="SignalP"/>
    </source>
</evidence>
<proteinExistence type="predicted"/>
<evidence type="ECO:0000313" key="3">
    <source>
        <dbReference type="Proteomes" id="UP001597046"/>
    </source>
</evidence>
<dbReference type="Proteomes" id="UP001597046">
    <property type="component" value="Unassembled WGS sequence"/>
</dbReference>
<feature type="signal peptide" evidence="1">
    <location>
        <begin position="1"/>
        <end position="19"/>
    </location>
</feature>
<keyword evidence="1" id="KW-0732">Signal</keyword>